<reference evidence="7 8" key="1">
    <citation type="submission" date="2015-10" db="EMBL/GenBank/DDBJ databases">
        <title>Draft genome sequence of Streptomyces griseoruber DSM 40281, type strain for the species Streptomyces griseoruber.</title>
        <authorList>
            <person name="Ruckert C."/>
            <person name="Winkler A."/>
            <person name="Kalinowski J."/>
            <person name="Kampfer P."/>
            <person name="Glaeser S."/>
        </authorList>
    </citation>
    <scope>NUCLEOTIDE SEQUENCE [LARGE SCALE GENOMIC DNA]</scope>
    <source>
        <strain evidence="7 8">DSM 40281</strain>
    </source>
</reference>
<organism evidence="7 8">
    <name type="scientific">Streptomyces griseoruber</name>
    <dbReference type="NCBI Taxonomy" id="1943"/>
    <lineage>
        <taxon>Bacteria</taxon>
        <taxon>Bacillati</taxon>
        <taxon>Actinomycetota</taxon>
        <taxon>Actinomycetes</taxon>
        <taxon>Kitasatosporales</taxon>
        <taxon>Streptomycetaceae</taxon>
        <taxon>Streptomyces</taxon>
    </lineage>
</organism>
<feature type="region of interest" description="Disordered" evidence="5">
    <location>
        <begin position="75"/>
        <end position="121"/>
    </location>
</feature>
<comment type="subcellular location">
    <subcellularLocation>
        <location evidence="1">Membrane</location>
        <topology evidence="1">Multi-pass membrane protein</topology>
    </subcellularLocation>
</comment>
<proteinExistence type="predicted"/>
<evidence type="ECO:0000256" key="6">
    <source>
        <dbReference type="SAM" id="Phobius"/>
    </source>
</evidence>
<dbReference type="Gene3D" id="1.10.3720.10">
    <property type="entry name" value="MetI-like"/>
    <property type="match status" value="1"/>
</dbReference>
<evidence type="ECO:0000313" key="7">
    <source>
        <dbReference type="EMBL" id="KUN84267.1"/>
    </source>
</evidence>
<gene>
    <name evidence="7" type="ORF">AQJ64_16035</name>
</gene>
<accession>A0A101T1V6</accession>
<evidence type="ECO:0000256" key="5">
    <source>
        <dbReference type="SAM" id="MobiDB-lite"/>
    </source>
</evidence>
<dbReference type="GO" id="GO:0016020">
    <property type="term" value="C:membrane"/>
    <property type="evidence" value="ECO:0007669"/>
    <property type="project" value="UniProtKB-SubCell"/>
</dbReference>
<evidence type="ECO:0000313" key="8">
    <source>
        <dbReference type="Proteomes" id="UP000052982"/>
    </source>
</evidence>
<evidence type="ECO:0000256" key="3">
    <source>
        <dbReference type="ARBA" id="ARBA00022989"/>
    </source>
</evidence>
<keyword evidence="4 6" id="KW-0472">Membrane</keyword>
<dbReference type="STRING" id="1943.AQJ64_16035"/>
<dbReference type="Proteomes" id="UP000052982">
    <property type="component" value="Unassembled WGS sequence"/>
</dbReference>
<evidence type="ECO:0000256" key="4">
    <source>
        <dbReference type="ARBA" id="ARBA00023136"/>
    </source>
</evidence>
<dbReference type="InterPro" id="IPR035906">
    <property type="entry name" value="MetI-like_sf"/>
</dbReference>
<name>A0A101T1V6_9ACTN</name>
<dbReference type="AlphaFoldDB" id="A0A101T1V6"/>
<keyword evidence="8" id="KW-1185">Reference proteome</keyword>
<sequence>MPYLGTSLLIGLGTVALTLLLAAPAGFALAKLRPLGGGALGLFLLVAQMIPGIVMAMGFYGIFLDLPHRQDGAALRRARSHSAQGCHPSPGSKTPGNPAGRSPSRLRTALGKSPSPPQESR</sequence>
<keyword evidence="3 6" id="KW-1133">Transmembrane helix</keyword>
<evidence type="ECO:0000256" key="2">
    <source>
        <dbReference type="ARBA" id="ARBA00022692"/>
    </source>
</evidence>
<protein>
    <submittedName>
        <fullName evidence="7">Uncharacterized protein</fullName>
    </submittedName>
</protein>
<comment type="caution">
    <text evidence="7">The sequence shown here is derived from an EMBL/GenBank/DDBJ whole genome shotgun (WGS) entry which is preliminary data.</text>
</comment>
<feature type="transmembrane region" description="Helical" evidence="6">
    <location>
        <begin position="40"/>
        <end position="63"/>
    </location>
</feature>
<dbReference type="EMBL" id="LMWW01000018">
    <property type="protein sequence ID" value="KUN84267.1"/>
    <property type="molecule type" value="Genomic_DNA"/>
</dbReference>
<evidence type="ECO:0000256" key="1">
    <source>
        <dbReference type="ARBA" id="ARBA00004141"/>
    </source>
</evidence>
<keyword evidence="2 6" id="KW-0812">Transmembrane</keyword>
<dbReference type="SUPFAM" id="SSF161098">
    <property type="entry name" value="MetI-like"/>
    <property type="match status" value="1"/>
</dbReference>